<evidence type="ECO:0000256" key="5">
    <source>
        <dbReference type="ARBA" id="ARBA00022741"/>
    </source>
</evidence>
<dbReference type="Proteomes" id="UP000179237">
    <property type="component" value="Unassembled WGS sequence"/>
</dbReference>
<evidence type="ECO:0000256" key="8">
    <source>
        <dbReference type="ARBA" id="ARBA00023136"/>
    </source>
</evidence>
<dbReference type="InterPro" id="IPR036640">
    <property type="entry name" value="ABC1_TM_sf"/>
</dbReference>
<dbReference type="Gene3D" id="1.20.1560.10">
    <property type="entry name" value="ABC transporter type 1, transmembrane domain"/>
    <property type="match status" value="1"/>
</dbReference>
<keyword evidence="4 9" id="KW-0812">Transmembrane</keyword>
<evidence type="ECO:0000313" key="11">
    <source>
        <dbReference type="EMBL" id="OGD84051.1"/>
    </source>
</evidence>
<feature type="transmembrane region" description="Helical" evidence="9">
    <location>
        <begin position="162"/>
        <end position="189"/>
    </location>
</feature>
<dbReference type="GO" id="GO:0015421">
    <property type="term" value="F:ABC-type oligopeptide transporter activity"/>
    <property type="evidence" value="ECO:0007669"/>
    <property type="project" value="TreeGrafter"/>
</dbReference>
<keyword evidence="6" id="KW-0067">ATP-binding</keyword>
<feature type="transmembrane region" description="Helical" evidence="9">
    <location>
        <begin position="32"/>
        <end position="53"/>
    </location>
</feature>
<evidence type="ECO:0000256" key="1">
    <source>
        <dbReference type="ARBA" id="ARBA00004651"/>
    </source>
</evidence>
<dbReference type="SMART" id="SM00382">
    <property type="entry name" value="AAA"/>
    <property type="match status" value="1"/>
</dbReference>
<dbReference type="InterPro" id="IPR003439">
    <property type="entry name" value="ABC_transporter-like_ATP-bd"/>
</dbReference>
<evidence type="ECO:0000256" key="3">
    <source>
        <dbReference type="ARBA" id="ARBA00022475"/>
    </source>
</evidence>
<dbReference type="FunFam" id="3.40.50.300:FF:000221">
    <property type="entry name" value="Multidrug ABC transporter ATP-binding protein"/>
    <property type="match status" value="1"/>
</dbReference>
<evidence type="ECO:0000256" key="7">
    <source>
        <dbReference type="ARBA" id="ARBA00022989"/>
    </source>
</evidence>
<dbReference type="Pfam" id="PF00005">
    <property type="entry name" value="ABC_tran"/>
    <property type="match status" value="1"/>
</dbReference>
<comment type="caution">
    <text evidence="11">The sequence shown here is derived from an EMBL/GenBank/DDBJ whole genome shotgun (WGS) entry which is preliminary data.</text>
</comment>
<name>A0A1F5FWQ5_9BACT</name>
<evidence type="ECO:0000313" key="12">
    <source>
        <dbReference type="Proteomes" id="UP000179237"/>
    </source>
</evidence>
<keyword evidence="8 9" id="KW-0472">Membrane</keyword>
<dbReference type="GO" id="GO:0005524">
    <property type="term" value="F:ATP binding"/>
    <property type="evidence" value="ECO:0007669"/>
    <property type="project" value="UniProtKB-KW"/>
</dbReference>
<gene>
    <name evidence="11" type="ORF">A2572_03985</name>
</gene>
<comment type="subcellular location">
    <subcellularLocation>
        <location evidence="1">Cell membrane</location>
        <topology evidence="1">Multi-pass membrane protein</topology>
    </subcellularLocation>
</comment>
<dbReference type="GO" id="GO:0005886">
    <property type="term" value="C:plasma membrane"/>
    <property type="evidence" value="ECO:0007669"/>
    <property type="project" value="UniProtKB-SubCell"/>
</dbReference>
<dbReference type="InterPro" id="IPR039421">
    <property type="entry name" value="Type_1_exporter"/>
</dbReference>
<evidence type="ECO:0000256" key="6">
    <source>
        <dbReference type="ARBA" id="ARBA00022840"/>
    </source>
</evidence>
<dbReference type="AlphaFoldDB" id="A0A1F5FWQ5"/>
<sequence length="603" mass="69792">MKIKSLNLVNFKKFLKTYRSTVKLAWQTNKKYFFFITIVGAIEGLLVYPELLITKNITDNIIRGISTSDYLEPLKTIFFLTAITIIINQIQQLITDFADVYSNTLSGLMKETININLSRKINSLPVSQAENPEVRNTFQKVQEASGNAVWAITTPLSTFPTIFFGLVSSSVLIFSFNFLVMIPAILFALPRINFGIKRTNAWRAIRNKYSPVWRVWGALDDFANKGRYLYENKILNHVDLLLNRRLKLTIQYFKETEKHRLKFSKLQRLYSAPLILFENGTKLYLFYLAMTKIMSLGTAQATNSSITRFINYVSRLIRETSDLYQNFTFINDYENFTNLTNEESSGAIVSSKIDKGLVFKNVWFKYQSATDWNIKNISFYISPTENTAIVGENGAGKTTLIKLICRFYKPQKGQIILDGKDIYDYDLASYRRSISALFQDFAQYPFSAKDNIHFGDVSKKLKMKDIKMAAKHTDMHNFIEKLPQKYNNPLDKEFAHGIEPSKGQWQRIALSRTLYKDSHIIILDEPTSNVDPESEEKIFDSVMKLDKDKMIFLVSHRFSTVRKADKILVIENGQLIEEGDHKKLMKNKSRYFDLFNLQAQSYK</sequence>
<reference evidence="11 12" key="1">
    <citation type="journal article" date="2016" name="Nat. Commun.">
        <title>Thousands of microbial genomes shed light on interconnected biogeochemical processes in an aquifer system.</title>
        <authorList>
            <person name="Anantharaman K."/>
            <person name="Brown C.T."/>
            <person name="Hug L.A."/>
            <person name="Sharon I."/>
            <person name="Castelle C.J."/>
            <person name="Probst A.J."/>
            <person name="Thomas B.C."/>
            <person name="Singh A."/>
            <person name="Wilkins M.J."/>
            <person name="Karaoz U."/>
            <person name="Brodie E.L."/>
            <person name="Williams K.H."/>
            <person name="Hubbard S.S."/>
            <person name="Banfield J.F."/>
        </authorList>
    </citation>
    <scope>NUCLEOTIDE SEQUENCE [LARGE SCALE GENOMIC DNA]</scope>
</reference>
<dbReference type="SUPFAM" id="SSF52540">
    <property type="entry name" value="P-loop containing nucleoside triphosphate hydrolases"/>
    <property type="match status" value="1"/>
</dbReference>
<dbReference type="EMBL" id="MFAQ01000003">
    <property type="protein sequence ID" value="OGD84051.1"/>
    <property type="molecule type" value="Genomic_DNA"/>
</dbReference>
<keyword evidence="2" id="KW-0813">Transport</keyword>
<dbReference type="Gene3D" id="3.40.50.300">
    <property type="entry name" value="P-loop containing nucleotide triphosphate hydrolases"/>
    <property type="match status" value="1"/>
</dbReference>
<accession>A0A1F5FWQ5</accession>
<evidence type="ECO:0000259" key="10">
    <source>
        <dbReference type="PROSITE" id="PS50893"/>
    </source>
</evidence>
<dbReference type="InterPro" id="IPR003593">
    <property type="entry name" value="AAA+_ATPase"/>
</dbReference>
<organism evidence="11 12">
    <name type="scientific">Candidatus Collierbacteria bacterium RIFOXYD1_FULL_40_9</name>
    <dbReference type="NCBI Taxonomy" id="1817731"/>
    <lineage>
        <taxon>Bacteria</taxon>
        <taxon>Candidatus Collieribacteriota</taxon>
    </lineage>
</organism>
<dbReference type="PANTHER" id="PTHR43394:SF1">
    <property type="entry name" value="ATP-BINDING CASSETTE SUB-FAMILY B MEMBER 10, MITOCHONDRIAL"/>
    <property type="match status" value="1"/>
</dbReference>
<feature type="transmembrane region" description="Helical" evidence="9">
    <location>
        <begin position="269"/>
        <end position="290"/>
    </location>
</feature>
<dbReference type="PANTHER" id="PTHR43394">
    <property type="entry name" value="ATP-DEPENDENT PERMEASE MDL1, MITOCHONDRIAL"/>
    <property type="match status" value="1"/>
</dbReference>
<dbReference type="PROSITE" id="PS50893">
    <property type="entry name" value="ABC_TRANSPORTER_2"/>
    <property type="match status" value="1"/>
</dbReference>
<evidence type="ECO:0000256" key="9">
    <source>
        <dbReference type="SAM" id="Phobius"/>
    </source>
</evidence>
<evidence type="ECO:0000256" key="2">
    <source>
        <dbReference type="ARBA" id="ARBA00022448"/>
    </source>
</evidence>
<dbReference type="SUPFAM" id="SSF90123">
    <property type="entry name" value="ABC transporter transmembrane region"/>
    <property type="match status" value="1"/>
</dbReference>
<proteinExistence type="predicted"/>
<feature type="domain" description="ABC transporter" evidence="10">
    <location>
        <begin position="357"/>
        <end position="597"/>
    </location>
</feature>
<keyword evidence="5" id="KW-0547">Nucleotide-binding</keyword>
<protein>
    <recommendedName>
        <fullName evidence="10">ABC transporter domain-containing protein</fullName>
    </recommendedName>
</protein>
<keyword evidence="7 9" id="KW-1133">Transmembrane helix</keyword>
<dbReference type="GO" id="GO:0016887">
    <property type="term" value="F:ATP hydrolysis activity"/>
    <property type="evidence" value="ECO:0007669"/>
    <property type="project" value="InterPro"/>
</dbReference>
<dbReference type="InterPro" id="IPR027417">
    <property type="entry name" value="P-loop_NTPase"/>
</dbReference>
<keyword evidence="3" id="KW-1003">Cell membrane</keyword>
<evidence type="ECO:0000256" key="4">
    <source>
        <dbReference type="ARBA" id="ARBA00022692"/>
    </source>
</evidence>